<keyword evidence="2" id="KW-0238">DNA-binding</keyword>
<dbReference type="GO" id="GO:0006281">
    <property type="term" value="P:DNA repair"/>
    <property type="evidence" value="ECO:0007669"/>
    <property type="project" value="TreeGrafter"/>
</dbReference>
<evidence type="ECO:0000259" key="3">
    <source>
        <dbReference type="PROSITE" id="PS50880"/>
    </source>
</evidence>
<dbReference type="Pfam" id="PF01131">
    <property type="entry name" value="Topoisom_bac"/>
    <property type="match status" value="1"/>
</dbReference>
<accession>A0AAE0FLX3</accession>
<gene>
    <name evidence="5" type="ORF">CYMTET_28876</name>
</gene>
<dbReference type="Gene3D" id="1.10.290.10">
    <property type="entry name" value="Topoisomerase I, domain 4"/>
    <property type="match status" value="1"/>
</dbReference>
<organism evidence="5 6">
    <name type="scientific">Cymbomonas tetramitiformis</name>
    <dbReference type="NCBI Taxonomy" id="36881"/>
    <lineage>
        <taxon>Eukaryota</taxon>
        <taxon>Viridiplantae</taxon>
        <taxon>Chlorophyta</taxon>
        <taxon>Pyramimonadophyceae</taxon>
        <taxon>Pyramimonadales</taxon>
        <taxon>Pyramimonadaceae</taxon>
        <taxon>Cymbomonas</taxon>
    </lineage>
</organism>
<comment type="catalytic activity">
    <reaction evidence="2">
        <text>ATP-independent breakage of single-stranded DNA, followed by passage and rejoining.</text>
        <dbReference type="EC" id="5.6.2.1"/>
    </reaction>
</comment>
<evidence type="ECO:0000259" key="4">
    <source>
        <dbReference type="PROSITE" id="PS52039"/>
    </source>
</evidence>
<evidence type="ECO:0000256" key="1">
    <source>
        <dbReference type="ARBA" id="ARBA00023235"/>
    </source>
</evidence>
<dbReference type="GO" id="GO:0006310">
    <property type="term" value="P:DNA recombination"/>
    <property type="evidence" value="ECO:0007669"/>
    <property type="project" value="TreeGrafter"/>
</dbReference>
<dbReference type="InterPro" id="IPR013824">
    <property type="entry name" value="Topo_IA_cen_sub1"/>
</dbReference>
<keyword evidence="2" id="KW-0799">Topoisomerase</keyword>
<comment type="caution">
    <text evidence="5">The sequence shown here is derived from an EMBL/GenBank/DDBJ whole genome shotgun (WGS) entry which is preliminary data.</text>
</comment>
<feature type="domain" description="Topo IA-type catalytic" evidence="4">
    <location>
        <begin position="169"/>
        <end position="405"/>
    </location>
</feature>
<dbReference type="FunFam" id="3.40.50.140:FF:000002">
    <property type="entry name" value="DNA topoisomerase"/>
    <property type="match status" value="1"/>
</dbReference>
<dbReference type="InterPro" id="IPR023405">
    <property type="entry name" value="Topo_IA_core_domain"/>
</dbReference>
<comment type="similarity">
    <text evidence="2">Belongs to the type IA topoisomerase family.</text>
</comment>
<proteinExistence type="inferred from homology"/>
<dbReference type="SMART" id="SM00493">
    <property type="entry name" value="TOPRIM"/>
    <property type="match status" value="1"/>
</dbReference>
<dbReference type="InterPro" id="IPR003601">
    <property type="entry name" value="Topo_IA_2"/>
</dbReference>
<keyword evidence="1 2" id="KW-0413">Isomerase</keyword>
<dbReference type="Proteomes" id="UP001190700">
    <property type="component" value="Unassembled WGS sequence"/>
</dbReference>
<dbReference type="PROSITE" id="PS50880">
    <property type="entry name" value="TOPRIM"/>
    <property type="match status" value="1"/>
</dbReference>
<dbReference type="AlphaFoldDB" id="A0AAE0FLX3"/>
<comment type="function">
    <text evidence="2">Introduces a single-strand break via transesterification at a target site in duplex DNA. Releases the supercoiling and torsional tension of DNA introduced during the DNA replication and transcription by transiently cleaving and rejoining one strand of the DNA duplex. The scissile phosphodiester is attacked by the catalytic tyrosine of the enzyme, resulting in the formation of a DNA-(5'-phosphotyrosyl)-enzyme intermediate and the expulsion of a 3'-OH DNA strand.</text>
</comment>
<dbReference type="SMART" id="SM00436">
    <property type="entry name" value="TOP1Bc"/>
    <property type="match status" value="1"/>
</dbReference>
<dbReference type="InterPro" id="IPR013826">
    <property type="entry name" value="Topo_IA_cen_sub3"/>
</dbReference>
<dbReference type="InterPro" id="IPR006171">
    <property type="entry name" value="TOPRIM_dom"/>
</dbReference>
<dbReference type="InterPro" id="IPR013825">
    <property type="entry name" value="Topo_IA_cen_sub2"/>
</dbReference>
<evidence type="ECO:0000256" key="2">
    <source>
        <dbReference type="RuleBase" id="RU362092"/>
    </source>
</evidence>
<evidence type="ECO:0000313" key="5">
    <source>
        <dbReference type="EMBL" id="KAK3262256.1"/>
    </source>
</evidence>
<protein>
    <recommendedName>
        <fullName evidence="2">DNA topoisomerase</fullName>
        <ecNumber evidence="2">5.6.2.1</ecNumber>
    </recommendedName>
</protein>
<dbReference type="CDD" id="cd03362">
    <property type="entry name" value="TOPRIM_TopoIA_TopoIII"/>
    <property type="match status" value="1"/>
</dbReference>
<reference evidence="5 6" key="1">
    <citation type="journal article" date="2015" name="Genome Biol. Evol.">
        <title>Comparative Genomics of a Bacterivorous Green Alga Reveals Evolutionary Causalities and Consequences of Phago-Mixotrophic Mode of Nutrition.</title>
        <authorList>
            <person name="Burns J.A."/>
            <person name="Paasch A."/>
            <person name="Narechania A."/>
            <person name="Kim E."/>
        </authorList>
    </citation>
    <scope>NUCLEOTIDE SEQUENCE [LARGE SCALE GENOMIC DNA]</scope>
    <source>
        <strain evidence="5 6">PLY_AMNH</strain>
    </source>
</reference>
<dbReference type="GO" id="GO:0006265">
    <property type="term" value="P:DNA topological change"/>
    <property type="evidence" value="ECO:0007669"/>
    <property type="project" value="InterPro"/>
</dbReference>
<keyword evidence="6" id="KW-1185">Reference proteome</keyword>
<dbReference type="EC" id="5.6.2.1" evidence="2"/>
<dbReference type="Gene3D" id="3.40.50.140">
    <property type="match status" value="1"/>
</dbReference>
<dbReference type="GO" id="GO:0005634">
    <property type="term" value="C:nucleus"/>
    <property type="evidence" value="ECO:0007669"/>
    <property type="project" value="TreeGrafter"/>
</dbReference>
<dbReference type="Pfam" id="PF01751">
    <property type="entry name" value="Toprim"/>
    <property type="match status" value="1"/>
</dbReference>
<evidence type="ECO:0000313" key="6">
    <source>
        <dbReference type="Proteomes" id="UP001190700"/>
    </source>
</evidence>
<name>A0AAE0FLX3_9CHLO</name>
<dbReference type="EMBL" id="LGRX02016355">
    <property type="protein sequence ID" value="KAK3262256.1"/>
    <property type="molecule type" value="Genomic_DNA"/>
</dbReference>
<dbReference type="Gene3D" id="1.10.460.10">
    <property type="entry name" value="Topoisomerase I, domain 2"/>
    <property type="match status" value="1"/>
</dbReference>
<sequence>MAPSVLMVAEKPSLAQSIASLLSDGQMSSRRGSLEVHEFSGLFHGRHANFKMTSVIGHVYSLDFTAQYQNWETTDPGTLFSAETRKAESNPKAHVCEHLQREARGVDYLVLWLDCDREGENICFEVMENTVAQMRPAPGRGEQQVYRAKFSAISKPEIVAAMSSLVVPNRNEALAVDARQELDLKMGVAFTRFQTHYFQGKYGNLDSRVISYGPCQTPIWTMERHQRTSMLQPQLFWLASTRALETCQPQPFWSLKARVQKGGFAVPLEWDRGRLFDRDAVVALHRMVLDSPSATVESVVEKEERKARPCGLNTVELLKVLLGPAIRGCAESLDAPRRLFSGRAGDGALGGSLGAMGRPLRACIVRTRGVVAGDVTINGLHFSDAGRGGRWQSALNIGLPLHAMQ</sequence>
<dbReference type="GO" id="GO:0003917">
    <property type="term" value="F:DNA topoisomerase type I (single strand cut, ATP-independent) activity"/>
    <property type="evidence" value="ECO:0007669"/>
    <property type="project" value="UniProtKB-EC"/>
</dbReference>
<dbReference type="InterPro" id="IPR013497">
    <property type="entry name" value="Topo_IA_cen"/>
</dbReference>
<dbReference type="InterPro" id="IPR000380">
    <property type="entry name" value="Topo_IA"/>
</dbReference>
<dbReference type="PANTHER" id="PTHR11390:SF20">
    <property type="entry name" value="DNA TOPOISOMERASE 3-BETA-1"/>
    <property type="match status" value="1"/>
</dbReference>
<dbReference type="Gene3D" id="2.70.20.10">
    <property type="entry name" value="Topoisomerase I, domain 3"/>
    <property type="match status" value="1"/>
</dbReference>
<dbReference type="PANTHER" id="PTHR11390">
    <property type="entry name" value="PROKARYOTIC DNA TOPOISOMERASE"/>
    <property type="match status" value="1"/>
</dbReference>
<dbReference type="InterPro" id="IPR034144">
    <property type="entry name" value="TOPRIM_TopoIII"/>
</dbReference>
<dbReference type="GO" id="GO:0003677">
    <property type="term" value="F:DNA binding"/>
    <property type="evidence" value="ECO:0007669"/>
    <property type="project" value="UniProtKB-KW"/>
</dbReference>
<dbReference type="PROSITE" id="PS52039">
    <property type="entry name" value="TOPO_IA_2"/>
    <property type="match status" value="1"/>
</dbReference>
<dbReference type="SUPFAM" id="SSF56712">
    <property type="entry name" value="Prokaryotic type I DNA topoisomerase"/>
    <property type="match status" value="1"/>
</dbReference>
<feature type="non-terminal residue" evidence="5">
    <location>
        <position position="405"/>
    </location>
</feature>
<feature type="domain" description="Toprim" evidence="3">
    <location>
        <begin position="4"/>
        <end position="149"/>
    </location>
</feature>